<reference evidence="3" key="1">
    <citation type="submission" date="2025-08" db="UniProtKB">
        <authorList>
            <consortium name="RefSeq"/>
        </authorList>
    </citation>
    <scope>IDENTIFICATION</scope>
    <source>
        <tissue evidence="3">Kidney</tissue>
    </source>
</reference>
<dbReference type="KEGG" id="pvp:111741964"/>
<name>A0A6P6CMR5_PTEVA</name>
<sequence>MSEEFSELHTCAGHGSNHGGFGAKSMSSADLNPSSGEGRGMAYLVCSESPAVAHRSTLAARSSRIYLTRPAPEPSPPSSLKPASDSSPAPTPLSGVRKAGKHWNAAFSHPIVPRCCKPLEDRVSRFDLMSRSFFSTEGNKIHGSNRTKLKKKLCPFLNDVTLDCKMRQMIWANEEHSGERALALEAETPFMPLHPPYSSLKWDPQIGFLLLVLDFTVPLRLRCRLWISS</sequence>
<evidence type="ECO:0000256" key="1">
    <source>
        <dbReference type="SAM" id="MobiDB-lite"/>
    </source>
</evidence>
<dbReference type="Proteomes" id="UP000515202">
    <property type="component" value="Unplaced"/>
</dbReference>
<proteinExistence type="predicted"/>
<gene>
    <name evidence="3" type="primary">LOC111741964</name>
</gene>
<dbReference type="GeneID" id="111741964"/>
<feature type="compositionally biased region" description="Polar residues" evidence="1">
    <location>
        <begin position="25"/>
        <end position="34"/>
    </location>
</feature>
<evidence type="ECO:0000313" key="3">
    <source>
        <dbReference type="RefSeq" id="XP_023388255.1"/>
    </source>
</evidence>
<dbReference type="AlphaFoldDB" id="A0A6P6CMR5"/>
<protein>
    <submittedName>
        <fullName evidence="3">Uncharacterized protein LOC111741964</fullName>
    </submittedName>
</protein>
<evidence type="ECO:0000313" key="2">
    <source>
        <dbReference type="Proteomes" id="UP000515202"/>
    </source>
</evidence>
<keyword evidence="2" id="KW-1185">Reference proteome</keyword>
<organism evidence="2 3">
    <name type="scientific">Pteropus vampyrus</name>
    <name type="common">Large flying fox</name>
    <dbReference type="NCBI Taxonomy" id="132908"/>
    <lineage>
        <taxon>Eukaryota</taxon>
        <taxon>Metazoa</taxon>
        <taxon>Chordata</taxon>
        <taxon>Craniata</taxon>
        <taxon>Vertebrata</taxon>
        <taxon>Euteleostomi</taxon>
        <taxon>Mammalia</taxon>
        <taxon>Eutheria</taxon>
        <taxon>Laurasiatheria</taxon>
        <taxon>Chiroptera</taxon>
        <taxon>Yinpterochiroptera</taxon>
        <taxon>Pteropodoidea</taxon>
        <taxon>Pteropodidae</taxon>
        <taxon>Pteropodinae</taxon>
        <taxon>Pteropus</taxon>
    </lineage>
</organism>
<dbReference type="RefSeq" id="XP_023388255.1">
    <property type="nucleotide sequence ID" value="XM_023532487.1"/>
</dbReference>
<feature type="region of interest" description="Disordered" evidence="1">
    <location>
        <begin position="1"/>
        <end position="34"/>
    </location>
</feature>
<accession>A0A6P6CMR5</accession>
<feature type="region of interest" description="Disordered" evidence="1">
    <location>
        <begin position="68"/>
        <end position="97"/>
    </location>
</feature>